<evidence type="ECO:0000256" key="1">
    <source>
        <dbReference type="ARBA" id="ARBA00006484"/>
    </source>
</evidence>
<dbReference type="InterPro" id="IPR036409">
    <property type="entry name" value="Aldolase_II/adducin_N_sf"/>
</dbReference>
<keyword evidence="2" id="KW-0560">Oxidoreductase</keyword>
<dbReference type="InterPro" id="IPR001303">
    <property type="entry name" value="Aldolase_II/adducin_N"/>
</dbReference>
<accession>A0A8J6TLG5</accession>
<evidence type="ECO:0000313" key="5">
    <source>
        <dbReference type="Proteomes" id="UP000603434"/>
    </source>
</evidence>
<dbReference type="EMBL" id="JACNJH010000079">
    <property type="protein sequence ID" value="MBC8360276.1"/>
    <property type="molecule type" value="Genomic_DNA"/>
</dbReference>
<dbReference type="PANTHER" id="PTHR24321">
    <property type="entry name" value="DEHYDROGENASES, SHORT CHAIN"/>
    <property type="match status" value="1"/>
</dbReference>
<evidence type="ECO:0000313" key="4">
    <source>
        <dbReference type="EMBL" id="MBC8360276.1"/>
    </source>
</evidence>
<dbReference type="PANTHER" id="PTHR24321:SF14">
    <property type="entry name" value="SHORT-CHAIN TYPE DEHYDROGENASE_REDUCTASE BLR2146-RELATED"/>
    <property type="match status" value="1"/>
</dbReference>
<evidence type="ECO:0000256" key="2">
    <source>
        <dbReference type="ARBA" id="ARBA00023002"/>
    </source>
</evidence>
<reference evidence="4 5" key="1">
    <citation type="submission" date="2020-08" db="EMBL/GenBank/DDBJ databases">
        <title>Bridging the membrane lipid divide: bacteria of the FCB group superphylum have the potential to synthesize archaeal ether lipids.</title>
        <authorList>
            <person name="Villanueva L."/>
            <person name="Von Meijenfeldt F.A.B."/>
            <person name="Westbye A.B."/>
            <person name="Yadav S."/>
            <person name="Hopmans E.C."/>
            <person name="Dutilh B.E."/>
            <person name="Sinninghe Damste J.S."/>
        </authorList>
    </citation>
    <scope>NUCLEOTIDE SEQUENCE [LARGE SCALE GENOMIC DNA]</scope>
    <source>
        <strain evidence="4">NIOZ-UU30</strain>
    </source>
</reference>
<proteinExistence type="inferred from homology"/>
<organism evidence="4 5">
    <name type="scientific">Candidatus Desulfatibia profunda</name>
    <dbReference type="NCBI Taxonomy" id="2841695"/>
    <lineage>
        <taxon>Bacteria</taxon>
        <taxon>Pseudomonadati</taxon>
        <taxon>Thermodesulfobacteriota</taxon>
        <taxon>Desulfobacteria</taxon>
        <taxon>Desulfobacterales</taxon>
        <taxon>Desulfobacterales incertae sedis</taxon>
        <taxon>Candidatus Desulfatibia</taxon>
    </lineage>
</organism>
<dbReference type="InterPro" id="IPR002347">
    <property type="entry name" value="SDR_fam"/>
</dbReference>
<dbReference type="Gene3D" id="3.40.225.10">
    <property type="entry name" value="Class II aldolase/adducin N-terminal domain"/>
    <property type="match status" value="1"/>
</dbReference>
<evidence type="ECO:0000259" key="3">
    <source>
        <dbReference type="SMART" id="SM01007"/>
    </source>
</evidence>
<dbReference type="SMART" id="SM01007">
    <property type="entry name" value="Aldolase_II"/>
    <property type="match status" value="1"/>
</dbReference>
<protein>
    <submittedName>
        <fullName evidence="4">Bifunctional aldolase/short-chain dehydrogenase</fullName>
    </submittedName>
</protein>
<dbReference type="SUPFAM" id="SSF53639">
    <property type="entry name" value="AraD/HMP-PK domain-like"/>
    <property type="match status" value="1"/>
</dbReference>
<dbReference type="InterPro" id="IPR036291">
    <property type="entry name" value="NAD(P)-bd_dom_sf"/>
</dbReference>
<comment type="similarity">
    <text evidence="1">Belongs to the short-chain dehydrogenases/reductases (SDR) family.</text>
</comment>
<dbReference type="Proteomes" id="UP000603434">
    <property type="component" value="Unassembled WGS sequence"/>
</dbReference>
<sequence length="656" mass="72064">MKSLWNDSEAGAFEKDPLQLRVYSSRLLGREPGLVLHGGGNTSVKTDVKTIFGDIEKILFVKGSGRDLATIQADGFAPVRLITLTRMATLAQLSDTDLVRLQRSAMIDPEAPDPSIEAVLHANIPYTYVDHTHADAVVTITNNRKGRALIQKIYQDRVLIVPYIKPGFKLAKKILEITRDIDWKKIEGIILLHHGVFTFADDARTSYERMIRLVTMAEDYLRQQGALNNVAKAKAAEDLLALARIRRCVSRVKGSAVIARLDHSPEACGFAGLARAKALAARGPITSDHLIRIRPFPVVVGKNVEQALSAYAQSYQDYFDKNTDGRRTCLDLAPRWGIWPRYGTIAFGQNIEETMVVSDIVRHTVRAIQHGEALGGWKFLSKKQMFEMEYWELQQAKLRNDRITPQLQGKIALITGAASGIGLACAKKLHAEGAVVIGLDLNPEISRMFDQEDRVGVTCDVTDDRAVKAAVEMTVRRFGGLDILIPNAGIFPATQKIEDLDAKTWNRSMEINLSSNQRLLKRCIPYLRQGIDATVVFISSKNVPAPGPGAAAYSVAKAGQTQLARIAALELGCDGIRVNVVHPNAVYDTALWTPEVLESRACHYGCTVQEYKTKNCLKTEVSSQDVAALVCAMVGPAFAKTTGAQVPIDGGNDRVI</sequence>
<dbReference type="FunFam" id="3.40.50.720:FF:000084">
    <property type="entry name" value="Short-chain dehydrogenase reductase"/>
    <property type="match status" value="1"/>
</dbReference>
<dbReference type="GO" id="GO:0016491">
    <property type="term" value="F:oxidoreductase activity"/>
    <property type="evidence" value="ECO:0007669"/>
    <property type="project" value="UniProtKB-KW"/>
</dbReference>
<dbReference type="SUPFAM" id="SSF51735">
    <property type="entry name" value="NAD(P)-binding Rossmann-fold domains"/>
    <property type="match status" value="1"/>
</dbReference>
<dbReference type="NCBIfam" id="NF006196">
    <property type="entry name" value="PRK08324.2-4"/>
    <property type="match status" value="1"/>
</dbReference>
<dbReference type="AlphaFoldDB" id="A0A8J6TLG5"/>
<dbReference type="PRINTS" id="PR00081">
    <property type="entry name" value="GDHRDH"/>
</dbReference>
<feature type="domain" description="Class II aldolase/adducin N-terminal" evidence="3">
    <location>
        <begin position="20"/>
        <end position="221"/>
    </location>
</feature>
<dbReference type="Pfam" id="PF13561">
    <property type="entry name" value="adh_short_C2"/>
    <property type="match status" value="1"/>
</dbReference>
<dbReference type="Pfam" id="PF00596">
    <property type="entry name" value="Aldolase_II"/>
    <property type="match status" value="1"/>
</dbReference>
<dbReference type="Gene3D" id="3.40.50.720">
    <property type="entry name" value="NAD(P)-binding Rossmann-like Domain"/>
    <property type="match status" value="1"/>
</dbReference>
<name>A0A8J6TLG5_9BACT</name>
<gene>
    <name evidence="4" type="ORF">H8E23_02610</name>
</gene>
<comment type="caution">
    <text evidence="4">The sequence shown here is derived from an EMBL/GenBank/DDBJ whole genome shotgun (WGS) entry which is preliminary data.</text>
</comment>